<dbReference type="EMBL" id="JBCGDC010000033">
    <property type="protein sequence ID" value="MFB6394227.1"/>
    <property type="molecule type" value="Genomic_DNA"/>
</dbReference>
<dbReference type="SMART" id="SM00421">
    <property type="entry name" value="HTH_LUXR"/>
    <property type="match status" value="1"/>
</dbReference>
<dbReference type="PANTHER" id="PTHR44688:SF16">
    <property type="entry name" value="DNA-BINDING TRANSCRIPTIONAL ACTIVATOR DEVR_DOSR"/>
    <property type="match status" value="1"/>
</dbReference>
<evidence type="ECO:0000313" key="8">
    <source>
        <dbReference type="Proteomes" id="UP001582793"/>
    </source>
</evidence>
<evidence type="ECO:0000256" key="1">
    <source>
        <dbReference type="ARBA" id="ARBA00023015"/>
    </source>
</evidence>
<evidence type="ECO:0000259" key="5">
    <source>
        <dbReference type="PROSITE" id="PS50043"/>
    </source>
</evidence>
<gene>
    <name evidence="7" type="ORF">AAFH96_14070</name>
</gene>
<dbReference type="RefSeq" id="WP_375734442.1">
    <property type="nucleotide sequence ID" value="NZ_JBCGDC010000033.1"/>
</dbReference>
<evidence type="ECO:0000256" key="4">
    <source>
        <dbReference type="PROSITE-ProRule" id="PRU00169"/>
    </source>
</evidence>
<dbReference type="CDD" id="cd06170">
    <property type="entry name" value="LuxR_C_like"/>
    <property type="match status" value="1"/>
</dbReference>
<comment type="caution">
    <text evidence="4">Lacks conserved residue(s) required for the propagation of feature annotation.</text>
</comment>
<comment type="caution">
    <text evidence="7">The sequence shown here is derived from an EMBL/GenBank/DDBJ whole genome shotgun (WGS) entry which is preliminary data.</text>
</comment>
<feature type="domain" description="HTH luxR-type" evidence="5">
    <location>
        <begin position="130"/>
        <end position="195"/>
    </location>
</feature>
<dbReference type="SUPFAM" id="SSF52172">
    <property type="entry name" value="CheY-like"/>
    <property type="match status" value="1"/>
</dbReference>
<proteinExistence type="predicted"/>
<protein>
    <submittedName>
        <fullName evidence="7">Response regulator transcription factor</fullName>
    </submittedName>
</protein>
<dbReference type="InterPro" id="IPR000792">
    <property type="entry name" value="Tscrpt_reg_LuxR_C"/>
</dbReference>
<dbReference type="InterPro" id="IPR016032">
    <property type="entry name" value="Sig_transdc_resp-reg_C-effctor"/>
</dbReference>
<dbReference type="InterPro" id="IPR011006">
    <property type="entry name" value="CheY-like_superfamily"/>
</dbReference>
<reference evidence="7 8" key="1">
    <citation type="submission" date="2024-04" db="EMBL/GenBank/DDBJ databases">
        <title>Polymorphospora sp. isolated from Baiyangdian Lake in Xiong'an New Area.</title>
        <authorList>
            <person name="Zhang X."/>
            <person name="Liu J."/>
        </authorList>
    </citation>
    <scope>NUCLEOTIDE SEQUENCE [LARGE SCALE GENOMIC DNA]</scope>
    <source>
        <strain evidence="7 8">2-325</strain>
    </source>
</reference>
<dbReference type="PROSITE" id="PS50110">
    <property type="entry name" value="RESPONSE_REGULATORY"/>
    <property type="match status" value="1"/>
</dbReference>
<accession>A0ABV5CQE5</accession>
<evidence type="ECO:0000256" key="2">
    <source>
        <dbReference type="ARBA" id="ARBA00023125"/>
    </source>
</evidence>
<keyword evidence="2" id="KW-0238">DNA-binding</keyword>
<evidence type="ECO:0000256" key="3">
    <source>
        <dbReference type="ARBA" id="ARBA00023163"/>
    </source>
</evidence>
<evidence type="ECO:0000259" key="6">
    <source>
        <dbReference type="PROSITE" id="PS50110"/>
    </source>
</evidence>
<feature type="domain" description="Response regulatory" evidence="6">
    <location>
        <begin position="2"/>
        <end position="112"/>
    </location>
</feature>
<dbReference type="Gene3D" id="3.40.50.2300">
    <property type="match status" value="1"/>
</dbReference>
<dbReference type="SUPFAM" id="SSF46894">
    <property type="entry name" value="C-terminal effector domain of the bipartite response regulators"/>
    <property type="match status" value="1"/>
</dbReference>
<keyword evidence="1" id="KW-0805">Transcription regulation</keyword>
<keyword evidence="8" id="KW-1185">Reference proteome</keyword>
<dbReference type="InterPro" id="IPR001789">
    <property type="entry name" value="Sig_transdc_resp-reg_receiver"/>
</dbReference>
<dbReference type="PROSITE" id="PS50043">
    <property type="entry name" value="HTH_LUXR_2"/>
    <property type="match status" value="1"/>
</dbReference>
<evidence type="ECO:0000313" key="7">
    <source>
        <dbReference type="EMBL" id="MFB6394227.1"/>
    </source>
</evidence>
<dbReference type="Proteomes" id="UP001582793">
    <property type="component" value="Unassembled WGS sequence"/>
</dbReference>
<dbReference type="PRINTS" id="PR00038">
    <property type="entry name" value="HTHLUXR"/>
</dbReference>
<dbReference type="PROSITE" id="PS00622">
    <property type="entry name" value="HTH_LUXR_1"/>
    <property type="match status" value="1"/>
</dbReference>
<dbReference type="PANTHER" id="PTHR44688">
    <property type="entry name" value="DNA-BINDING TRANSCRIPTIONAL ACTIVATOR DEVR_DOSR"/>
    <property type="match status" value="1"/>
</dbReference>
<keyword evidence="3" id="KW-0804">Transcription</keyword>
<dbReference type="Pfam" id="PF00196">
    <property type="entry name" value="GerE"/>
    <property type="match status" value="1"/>
</dbReference>
<name>A0ABV5CQE5_9ACTN</name>
<organism evidence="7 8">
    <name type="scientific">Polymorphospora lycopeni</name>
    <dbReference type="NCBI Taxonomy" id="3140240"/>
    <lineage>
        <taxon>Bacteria</taxon>
        <taxon>Bacillati</taxon>
        <taxon>Actinomycetota</taxon>
        <taxon>Actinomycetes</taxon>
        <taxon>Micromonosporales</taxon>
        <taxon>Micromonosporaceae</taxon>
        <taxon>Polymorphospora</taxon>
    </lineage>
</organism>
<sequence>MRIAIVDEWPVFALGLTQVLSESGFQAFPTSPRMLQDSGRDGVDGIMLAPEAVPELPIHEAVTKAAAIAPVLLLTQRPDADVRQVGRASGARGIVHRGVRVEVLSEAVRTVVRGGEFFDPCDAVGEDAPAVPGSAVLSLREREVIWHIARGKTNQQIARILKISPHTVDTYIRRVRSKLGVGNKAELACVALRYPATEPTTGRGLN</sequence>